<keyword evidence="3" id="KW-1185">Reference proteome</keyword>
<dbReference type="EMBL" id="BMZI01000002">
    <property type="protein sequence ID" value="GHB12984.1"/>
    <property type="molecule type" value="Genomic_DNA"/>
</dbReference>
<comment type="caution">
    <text evidence="2">The sequence shown here is derived from an EMBL/GenBank/DDBJ whole genome shotgun (WGS) entry which is preliminary data.</text>
</comment>
<proteinExistence type="predicted"/>
<evidence type="ECO:0000256" key="1">
    <source>
        <dbReference type="SAM" id="SignalP"/>
    </source>
</evidence>
<gene>
    <name evidence="2" type="ORF">GCM10009038_08800</name>
</gene>
<dbReference type="Proteomes" id="UP000646745">
    <property type="component" value="Unassembled WGS sequence"/>
</dbReference>
<keyword evidence="1" id="KW-0732">Signal</keyword>
<protein>
    <submittedName>
        <fullName evidence="2">Uncharacterized protein</fullName>
    </submittedName>
</protein>
<evidence type="ECO:0000313" key="3">
    <source>
        <dbReference type="Proteomes" id="UP000646745"/>
    </source>
</evidence>
<sequence>MKNLRKQKGYALLLTLAVSVMALSLTVFAFDSNQREIDTKERALTVDGSAQVLSDILQANLQAVSGLGWLPNGTVTADELRDRNALGPVGTDILGQQVVSLYAPAVDDPERIDLLITTSGAPNPGLLSKYGWDGHYEGFIRGVLGSEALYLSPGDEPTGAVAGEISDGVLHTTTDQEVDLSAFRGMLDGRNRVGVYVRAPKQVVEWTFFFGYKRSSYEPEASSTGENLEISYASFNSPVNNAGARLFCPEHLARVRIDETTEWRELPADSPGLCLESLIGDVDTDLVAKTSFQFLTAGSALSPQSPEPYGSTPSVWGNHCYITAGAYSRYPFQGEVSCFDRSDVLSMVNPNTVEGLVASRIDSNQIASNAGLGHLYDDRYKAGAVTKARTIDLNDYVNEEQRGHSKKRTVVDILHVDDKGILSYRYRIPNGSLGVESVPLLPENYYGYLCAEHSINFRQQNGKWIADVSCTSQRDNKQDFVVPSYLYAQTVVKELSEGRYLYIYNVDGQFTTGADVQGFNRAGYRVGERGRSSVAINVPYQTGDGTAEMTIQVLLR</sequence>
<accession>A0ABQ3DU22</accession>
<evidence type="ECO:0000313" key="2">
    <source>
        <dbReference type="EMBL" id="GHB12984.1"/>
    </source>
</evidence>
<dbReference type="RefSeq" id="WP_189443434.1">
    <property type="nucleotide sequence ID" value="NZ_BMZI01000002.1"/>
</dbReference>
<name>A0ABQ3DU22_9GAMM</name>
<feature type="chain" id="PRO_5046613172" evidence="1">
    <location>
        <begin position="30"/>
        <end position="556"/>
    </location>
</feature>
<feature type="signal peptide" evidence="1">
    <location>
        <begin position="1"/>
        <end position="29"/>
    </location>
</feature>
<reference evidence="3" key="1">
    <citation type="journal article" date="2019" name="Int. J. Syst. Evol. Microbiol.">
        <title>The Global Catalogue of Microorganisms (GCM) 10K type strain sequencing project: providing services to taxonomists for standard genome sequencing and annotation.</title>
        <authorList>
            <consortium name="The Broad Institute Genomics Platform"/>
            <consortium name="The Broad Institute Genome Sequencing Center for Infectious Disease"/>
            <person name="Wu L."/>
            <person name="Ma J."/>
        </authorList>
    </citation>
    <scope>NUCLEOTIDE SEQUENCE [LARGE SCALE GENOMIC DNA]</scope>
    <source>
        <strain evidence="3">KCTC 32998</strain>
    </source>
</reference>
<organism evidence="2 3">
    <name type="scientific">Salinicola rhizosphaerae</name>
    <dbReference type="NCBI Taxonomy" id="1443141"/>
    <lineage>
        <taxon>Bacteria</taxon>
        <taxon>Pseudomonadati</taxon>
        <taxon>Pseudomonadota</taxon>
        <taxon>Gammaproteobacteria</taxon>
        <taxon>Oceanospirillales</taxon>
        <taxon>Halomonadaceae</taxon>
        <taxon>Salinicola</taxon>
    </lineage>
</organism>